<dbReference type="SUPFAM" id="SSF53448">
    <property type="entry name" value="Nucleotide-diphospho-sugar transferases"/>
    <property type="match status" value="1"/>
</dbReference>
<dbReference type="Pfam" id="PF13704">
    <property type="entry name" value="Glyco_tranf_2_4"/>
    <property type="match status" value="1"/>
</dbReference>
<dbReference type="EMBL" id="CP102381">
    <property type="protein sequence ID" value="WEJ62127.1"/>
    <property type="molecule type" value="Genomic_DNA"/>
</dbReference>
<accession>A0ABY8C9B6</accession>
<dbReference type="InterPro" id="IPR029044">
    <property type="entry name" value="Nucleotide-diphossugar_trans"/>
</dbReference>
<dbReference type="RefSeq" id="WP_275594384.1">
    <property type="nucleotide sequence ID" value="NZ_CP102381.1"/>
</dbReference>
<gene>
    <name evidence="1" type="ORF">NR989_08905</name>
</gene>
<reference evidence="1 2" key="1">
    <citation type="submission" date="2022-06" db="EMBL/GenBank/DDBJ databases">
        <title>Thiomicrohabdus sp. nov, an obligately chemolithoautotrophic, sulfur-oxidizing bacterium isolated from beach of Guanyin Mountain. Amoy.</title>
        <authorList>
            <person name="Zhu H."/>
        </authorList>
    </citation>
    <scope>NUCLEOTIDE SEQUENCE [LARGE SCALE GENOMIC DNA]</scope>
    <source>
        <strain evidence="1 2">XGS-01</strain>
    </source>
</reference>
<dbReference type="Proteomes" id="UP001222275">
    <property type="component" value="Chromosome"/>
</dbReference>
<dbReference type="Gene3D" id="3.90.550.10">
    <property type="entry name" value="Spore Coat Polysaccharide Biosynthesis Protein SpsA, Chain A"/>
    <property type="match status" value="1"/>
</dbReference>
<organism evidence="1 2">
    <name type="scientific">Thiomicrorhabdus lithotrophica</name>
    <dbReference type="NCBI Taxonomy" id="2949997"/>
    <lineage>
        <taxon>Bacteria</taxon>
        <taxon>Pseudomonadati</taxon>
        <taxon>Pseudomonadota</taxon>
        <taxon>Gammaproteobacteria</taxon>
        <taxon>Thiotrichales</taxon>
        <taxon>Piscirickettsiaceae</taxon>
        <taxon>Thiomicrorhabdus</taxon>
    </lineage>
</organism>
<evidence type="ECO:0000313" key="2">
    <source>
        <dbReference type="Proteomes" id="UP001222275"/>
    </source>
</evidence>
<name>A0ABY8C9B6_9GAMM</name>
<protein>
    <submittedName>
        <fullName evidence="1">Glycosyltransferase family 2 protein</fullName>
    </submittedName>
</protein>
<keyword evidence="2" id="KW-1185">Reference proteome</keyword>
<evidence type="ECO:0000313" key="1">
    <source>
        <dbReference type="EMBL" id="WEJ62127.1"/>
    </source>
</evidence>
<proteinExistence type="predicted"/>
<sequence>MLESVKYFWQVRQPKSNQDLLVMTILCRNEVDIIEANIKTHSTLGVDGFVVMDNGSTDGTREKLAELTKQYNLHVIDQPSQTYQQAKWMKELAFYARDKMGARWVISNDADEFWIPENGDLKSYLQAQDSVVTVKRSNMLLTEKALTDDYHFSQAEHRVLYPICYDREVQKSDNQISMLLVPISPKVIVNPRGLIKLSGGNHRAKHVGKAFTARSEAGIHVYHYPIRTYSQFEANIMHREELLKLPNARMGDHYRRWVRIYQQGGLEQEFERFVLTQEQLSTFVEYRVAVKDNKVSKAILKALQ</sequence>